<dbReference type="eggNOG" id="COG4388">
    <property type="taxonomic scope" value="Bacteria"/>
</dbReference>
<evidence type="ECO:0000313" key="1">
    <source>
        <dbReference type="EMBL" id="CBY82144.1"/>
    </source>
</evidence>
<name>E7AC62_HELFC</name>
<protein>
    <submittedName>
        <fullName evidence="1">Mu-like prophage i protein</fullName>
    </submittedName>
</protein>
<organism evidence="1 2">
    <name type="scientific">Helicobacter felis (strain ATCC 49179 / CCUG 28539 / NCTC 12436 / CS1)</name>
    <dbReference type="NCBI Taxonomy" id="936155"/>
    <lineage>
        <taxon>Bacteria</taxon>
        <taxon>Pseudomonadati</taxon>
        <taxon>Campylobacterota</taxon>
        <taxon>Epsilonproteobacteria</taxon>
        <taxon>Campylobacterales</taxon>
        <taxon>Helicobacteraceae</taxon>
        <taxon>Helicobacter</taxon>
    </lineage>
</organism>
<dbReference type="InterPro" id="IPR012106">
    <property type="entry name" value="Phage_Mu_Gp1"/>
</dbReference>
<dbReference type="AlphaFoldDB" id="E7AC62"/>
<sequence length="277" mass="30489">MQVMISPIGHIQGIDGRNFLVPTEILATLKANQIDLPIEQDHSGPAIGWIKNASLQEKEGSIWGVVEWNEAGRALLKDRAYRYLSPTYLVDPQNKVITISALGLVNKPNILKQALNFIQGVFMSELNQPTSEPNATQAIPAPEKSADTLNNLESLGKRIEVLEKGLHEILALLNSKTQAKEAPNTQESTADNSALRQIHLEVLKTMQANNSILPKRIEELEKSAGSPDFAKFAEIYQIEANSVYSKPLKVELNEALSPLEQEIHAQLGAFLSDPVKS</sequence>
<dbReference type="KEGG" id="hfe:HFELIS_00600"/>
<dbReference type="OrthoDB" id="2043985at2"/>
<proteinExistence type="predicted"/>
<evidence type="ECO:0000313" key="2">
    <source>
        <dbReference type="Proteomes" id="UP000007934"/>
    </source>
</evidence>
<dbReference type="EMBL" id="FQ670179">
    <property type="protein sequence ID" value="CBY82144.1"/>
    <property type="molecule type" value="Genomic_DNA"/>
</dbReference>
<gene>
    <name evidence="1" type="ordered locus">Hfelis_00600</name>
</gene>
<dbReference type="GeneID" id="36134913"/>
<dbReference type="Proteomes" id="UP000007934">
    <property type="component" value="Chromosome"/>
</dbReference>
<dbReference type="HOGENOM" id="CLU_1003878_0_0_7"/>
<dbReference type="Pfam" id="PF10123">
    <property type="entry name" value="Mu-like_Pro"/>
    <property type="match status" value="1"/>
</dbReference>
<keyword evidence="2" id="KW-1185">Reference proteome</keyword>
<dbReference type="STRING" id="936155.HFELIS_00600"/>
<accession>E7AC62</accession>
<dbReference type="RefSeq" id="WP_013468516.1">
    <property type="nucleotide sequence ID" value="NC_014810.2"/>
</dbReference>
<reference evidence="1 2" key="1">
    <citation type="journal article" date="2011" name="Genome Biol. Evol.">
        <title>Comparative whole genome sequence analysis of the carcinogenic bacterial model pathogen Helicobacter felis.</title>
        <authorList>
            <person name="Arnold I.C."/>
            <person name="Zigova Z."/>
            <person name="Holden M."/>
            <person name="Lawley T.D."/>
            <person name="Rad R."/>
            <person name="Dougan G."/>
            <person name="Falkow S."/>
            <person name="Bentley S.D."/>
            <person name="Muller A."/>
        </authorList>
    </citation>
    <scope>NUCLEOTIDE SEQUENCE [LARGE SCALE GENOMIC DNA]</scope>
    <source>
        <strain evidence="2">ATCC 49179 / CCUG 28539 / NCTC 12436 / CS1</strain>
    </source>
</reference>